<dbReference type="Proteomes" id="UP001595075">
    <property type="component" value="Unassembled WGS sequence"/>
</dbReference>
<keyword evidence="3" id="KW-1185">Reference proteome</keyword>
<proteinExistence type="predicted"/>
<feature type="coiled-coil region" evidence="1">
    <location>
        <begin position="242"/>
        <end position="276"/>
    </location>
</feature>
<dbReference type="SUPFAM" id="SSF54637">
    <property type="entry name" value="Thioesterase/thiol ester dehydrase-isomerase"/>
    <property type="match status" value="1"/>
</dbReference>
<keyword evidence="1" id="KW-0175">Coiled coil</keyword>
<accession>A0ABR4CW76</accession>
<dbReference type="PANTHER" id="PTHR31793:SF39">
    <property type="entry name" value="THIOESTERASE_THIOL ESTER DEHYDRASE-ISOMERASE"/>
    <property type="match status" value="1"/>
</dbReference>
<protein>
    <recommendedName>
        <fullName evidence="4">Thioesterase/thiol ester dehydrase-isomerase</fullName>
    </recommendedName>
</protein>
<comment type="caution">
    <text evidence="2">The sequence shown here is derived from an EMBL/GenBank/DDBJ whole genome shotgun (WGS) entry which is preliminary data.</text>
</comment>
<evidence type="ECO:0000256" key="1">
    <source>
        <dbReference type="SAM" id="Coils"/>
    </source>
</evidence>
<sequence>MKVRLQCRPPAFQYFPQASNKQHIRAFSLSIPRSSNSSSTPSAPAPTTNNARWLSNIKARIGKCIMFGMSEKQTQEAATVAKAIGEEWRALVAGREGFLVGRKRAGLLRHAVVWGEMDRMEHVNNVMYIRYAESARVNWAYNYAVHIDPEHGKEWMDSVTPNGFGMILKSMRTDYKFPMTWPDHISVFHKLSHLPTASDSSFVLDVMILSELHQRPAARCVEDIAVYDYLKKQKATVRPFMLKAFEQTWAEQEAEKVRVEKRIKEIESTVKMIEKATWDRDGAVEEIGASG</sequence>
<gene>
    <name evidence="2" type="ORF">VTL71DRAFT_7971</name>
</gene>
<dbReference type="InterPro" id="IPR050563">
    <property type="entry name" value="4-hydroxybenzoyl-CoA_TE"/>
</dbReference>
<dbReference type="EMBL" id="JAZHXI010000002">
    <property type="protein sequence ID" value="KAL2074193.1"/>
    <property type="molecule type" value="Genomic_DNA"/>
</dbReference>
<organism evidence="2 3">
    <name type="scientific">Oculimacula yallundae</name>
    <dbReference type="NCBI Taxonomy" id="86028"/>
    <lineage>
        <taxon>Eukaryota</taxon>
        <taxon>Fungi</taxon>
        <taxon>Dikarya</taxon>
        <taxon>Ascomycota</taxon>
        <taxon>Pezizomycotina</taxon>
        <taxon>Leotiomycetes</taxon>
        <taxon>Helotiales</taxon>
        <taxon>Ploettnerulaceae</taxon>
        <taxon>Oculimacula</taxon>
    </lineage>
</organism>
<dbReference type="Gene3D" id="3.10.129.10">
    <property type="entry name" value="Hotdog Thioesterase"/>
    <property type="match status" value="1"/>
</dbReference>
<evidence type="ECO:0000313" key="2">
    <source>
        <dbReference type="EMBL" id="KAL2074193.1"/>
    </source>
</evidence>
<name>A0ABR4CW76_9HELO</name>
<reference evidence="2 3" key="1">
    <citation type="journal article" date="2024" name="Commun. Biol.">
        <title>Comparative genomic analysis of thermophilic fungi reveals convergent evolutionary adaptations and gene losses.</title>
        <authorList>
            <person name="Steindorff A.S."/>
            <person name="Aguilar-Pontes M.V."/>
            <person name="Robinson A.J."/>
            <person name="Andreopoulos B."/>
            <person name="LaButti K."/>
            <person name="Kuo A."/>
            <person name="Mondo S."/>
            <person name="Riley R."/>
            <person name="Otillar R."/>
            <person name="Haridas S."/>
            <person name="Lipzen A."/>
            <person name="Grimwood J."/>
            <person name="Schmutz J."/>
            <person name="Clum A."/>
            <person name="Reid I.D."/>
            <person name="Moisan M.C."/>
            <person name="Butler G."/>
            <person name="Nguyen T.T.M."/>
            <person name="Dewar K."/>
            <person name="Conant G."/>
            <person name="Drula E."/>
            <person name="Henrissat B."/>
            <person name="Hansel C."/>
            <person name="Singer S."/>
            <person name="Hutchinson M.I."/>
            <person name="de Vries R.P."/>
            <person name="Natvig D.O."/>
            <person name="Powell A.J."/>
            <person name="Tsang A."/>
            <person name="Grigoriev I.V."/>
        </authorList>
    </citation>
    <scope>NUCLEOTIDE SEQUENCE [LARGE SCALE GENOMIC DNA]</scope>
    <source>
        <strain evidence="2 3">CBS 494.80</strain>
    </source>
</reference>
<dbReference type="Pfam" id="PF13279">
    <property type="entry name" value="4HBT_2"/>
    <property type="match status" value="1"/>
</dbReference>
<evidence type="ECO:0008006" key="4">
    <source>
        <dbReference type="Google" id="ProtNLM"/>
    </source>
</evidence>
<dbReference type="PANTHER" id="PTHR31793">
    <property type="entry name" value="4-HYDROXYBENZOYL-COA THIOESTERASE FAMILY MEMBER"/>
    <property type="match status" value="1"/>
</dbReference>
<dbReference type="CDD" id="cd00586">
    <property type="entry name" value="4HBT"/>
    <property type="match status" value="1"/>
</dbReference>
<dbReference type="InterPro" id="IPR029069">
    <property type="entry name" value="HotDog_dom_sf"/>
</dbReference>
<evidence type="ECO:0000313" key="3">
    <source>
        <dbReference type="Proteomes" id="UP001595075"/>
    </source>
</evidence>